<feature type="region of interest" description="Disordered" evidence="1">
    <location>
        <begin position="318"/>
        <end position="535"/>
    </location>
</feature>
<feature type="compositionally biased region" description="Basic residues" evidence="1">
    <location>
        <begin position="39"/>
        <end position="60"/>
    </location>
</feature>
<accession>A0AA97PKH8</accession>
<dbReference type="AlphaFoldDB" id="A0AA97PKH8"/>
<dbReference type="EMBL" id="JH793052">
    <property type="protein sequence ID" value="ELQ38071.1"/>
    <property type="molecule type" value="Genomic_DNA"/>
</dbReference>
<feature type="region of interest" description="Disordered" evidence="1">
    <location>
        <begin position="554"/>
        <end position="612"/>
    </location>
</feature>
<feature type="compositionally biased region" description="Polar residues" evidence="1">
    <location>
        <begin position="149"/>
        <end position="162"/>
    </location>
</feature>
<gene>
    <name evidence="2" type="ORF">OOU_Y34scaffold00552g25</name>
</gene>
<protein>
    <submittedName>
        <fullName evidence="2">Uncharacterized protein</fullName>
    </submittedName>
</protein>
<feature type="compositionally biased region" description="Basic and acidic residues" evidence="1">
    <location>
        <begin position="588"/>
        <end position="612"/>
    </location>
</feature>
<feature type="compositionally biased region" description="Polar residues" evidence="1">
    <location>
        <begin position="366"/>
        <end position="385"/>
    </location>
</feature>
<reference evidence="2" key="1">
    <citation type="journal article" date="2012" name="PLoS Genet.">
        <title>Comparative analysis of the genomes of two field isolates of the rice blast fungus Magnaporthe oryzae.</title>
        <authorList>
            <person name="Xue M."/>
            <person name="Yang J."/>
            <person name="Li Z."/>
            <person name="Hu S."/>
            <person name="Yao N."/>
            <person name="Dean R.A."/>
            <person name="Zhao W."/>
            <person name="Shen M."/>
            <person name="Zhang H."/>
            <person name="Li C."/>
            <person name="Liu L."/>
            <person name="Cao L."/>
            <person name="Xu X."/>
            <person name="Xing Y."/>
            <person name="Hsiang T."/>
            <person name="Zhang Z."/>
            <person name="Xu J.R."/>
            <person name="Peng Y.L."/>
        </authorList>
    </citation>
    <scope>NUCLEOTIDE SEQUENCE</scope>
    <source>
        <strain evidence="2">Y34</strain>
    </source>
</reference>
<evidence type="ECO:0000256" key="1">
    <source>
        <dbReference type="SAM" id="MobiDB-lite"/>
    </source>
</evidence>
<dbReference type="Proteomes" id="UP000011086">
    <property type="component" value="Unassembled WGS sequence"/>
</dbReference>
<feature type="compositionally biased region" description="Polar residues" evidence="1">
    <location>
        <begin position="452"/>
        <end position="471"/>
    </location>
</feature>
<feature type="compositionally biased region" description="Low complexity" evidence="1">
    <location>
        <begin position="168"/>
        <end position="177"/>
    </location>
</feature>
<name>A0AA97PKH8_PYRO3</name>
<feature type="region of interest" description="Disordered" evidence="1">
    <location>
        <begin position="1"/>
        <end position="182"/>
    </location>
</feature>
<feature type="compositionally biased region" description="Basic residues" evidence="1">
    <location>
        <begin position="1"/>
        <end position="13"/>
    </location>
</feature>
<organism evidence="2">
    <name type="scientific">Pyricularia oryzae (strain Y34)</name>
    <name type="common">Rice blast fungus</name>
    <name type="synonym">Magnaporthe oryzae</name>
    <dbReference type="NCBI Taxonomy" id="1143189"/>
    <lineage>
        <taxon>Eukaryota</taxon>
        <taxon>Fungi</taxon>
        <taxon>Dikarya</taxon>
        <taxon>Ascomycota</taxon>
        <taxon>Pezizomycotina</taxon>
        <taxon>Sordariomycetes</taxon>
        <taxon>Sordariomycetidae</taxon>
        <taxon>Magnaporthales</taxon>
        <taxon>Pyriculariaceae</taxon>
        <taxon>Pyricularia</taxon>
    </lineage>
</organism>
<feature type="compositionally biased region" description="Basic and acidic residues" evidence="1">
    <location>
        <begin position="554"/>
        <end position="579"/>
    </location>
</feature>
<evidence type="ECO:0000313" key="2">
    <source>
        <dbReference type="EMBL" id="ELQ38071.1"/>
    </source>
</evidence>
<proteinExistence type="predicted"/>
<sequence>MLRPQARNRKKRGREASESTEESDAILRRKINNDGISLRRTKLTPARRRRRSARPNARRRPATEWDDPNLNPGWEDLRAPSSESESEPESFYGEKEDEEYEEVLGLGPWTASRSSRGRSLVQSTRQPVDRTRRRYQEPGSLQVRDGYSISISSGLRGGTNSEPPEGDSSTTAPTPSTSKEDKLKQNIARIENWVKLLGDREANWKRVEAGAMHHLAVTIEAWHCQNPTVGVACMRTLPHNTPTCSRLLPWIVGSMKKKKTAGKELKLVQDELTRAQHHAGMLRREAESARGEAANHETAEAERYADWAYQQTLRGDVGSASTQPYEGTVCNPDSKGINVVDLDANPSKDEDEKPQALASPVEIVNLTGSSDNSVQPRAFDSQRTLKPTPIDTDETPQPPPRRTAPFDQRWNPSRDTIRFGPQRDPSPPPVRHNQRQDLFKFPGTTGPEKQRNPSVGTTRSGQRRNQSTATNRPDMRWDPSTQTINFEPRRNPSPPAAGSDQEYNPFSAAVNTGRRRDQRRGSVLPPPRPIPRPVEINSPVVNVFDAPASNVSQIERERALRRQQDSNRRKRKREGDRRSGGASAEGADAQRDGGSKPPDDAGTDPKRRKLEEDLAAYKARELKKIDEEGAAWEAGVLNWIAVKARHLFE</sequence>
<feature type="compositionally biased region" description="Basic and acidic residues" evidence="1">
    <location>
        <begin position="127"/>
        <end position="136"/>
    </location>
</feature>